<dbReference type="Gene3D" id="3.40.50.360">
    <property type="match status" value="1"/>
</dbReference>
<evidence type="ECO:0000259" key="16">
    <source>
        <dbReference type="PROSITE" id="PS50902"/>
    </source>
</evidence>
<dbReference type="InterPro" id="IPR029039">
    <property type="entry name" value="Flavoprotein-like_sf"/>
</dbReference>
<keyword evidence="4 14" id="KW-0349">Heme</keyword>
<dbReference type="SUPFAM" id="SSF48264">
    <property type="entry name" value="Cytochrome P450"/>
    <property type="match status" value="1"/>
</dbReference>
<evidence type="ECO:0000313" key="18">
    <source>
        <dbReference type="EMBL" id="KAL1634774.1"/>
    </source>
</evidence>
<dbReference type="InterPro" id="IPR023173">
    <property type="entry name" value="NADPH_Cyt_P450_Rdtase_alpha"/>
</dbReference>
<sequence length="1124" mass="124187">MRRLGFGSGAPSRWRPLADAAAAAGANRMLSYFALVENYSNKHTADNMAESNEVPIPQPPGLPFFGNAGDFDAAYPLGTLINMADTYGSIYRYVLASTPRVVVSSQALVNEVCDEKRFMKKVAAGLEQVRNGVHDGLFTAYGPQEKNWGIAHRILIPAFGPLSIRGMFDEMHDIASQLVLKFARYGPNHLIEVTEDFTRLTLDTLALCAMDFRFNSFYSAEMHPFVQAMVDFLVESGDRSRRPAIAQSFYRAAQAKYDADISILQRTGQDVIDARRKNPTEKKDLLNFMLNGRDAKTGEGLSDQSIIDNMITFLIAGHETTSGMLSFAFFYLLKNPQSYSKAQQEVDTVIGQGPITADHLSKLPYLNAVLREALRLNPTAPMISMASDKPEIIGGKYRIEANEPVNLLLHNLHRDPKVWGEDAEAWNPDRMLDESFNKIQKEFPNSWKPFGSGMRACIGRPFAWQEALLVVAILLQNFNFSMEDPSYSLKFKQSLTIKPKDFRMRAQLRNGRNPTTLEQQLASASISEHTTSEAAKPSKKGAEAAGGIPFSVYYGSNTGTCEALARRLASDAAAHGFRVATVDSLDSAKENLPKDHPVAIVTASYEGQPADNAAHFVAWLETLKGTELDGVNYTVFGCGHHDWAATFHRIPTLVDRVFEERGAKRVAPLGTADAGAGDIFSDVVPQFEKWEDEEFWPAMKKQFNAAENANAPLFEQLEVHVSAPRASLLKQEVKEARVVEAKVLSHPDVPEKRHIEIQLPSDMEYSAGDYLAVLPLNPKENVARAMRYFGLAWDSMVTISSAGPTTLPTDMPVSAADLFGAYVELAQPASKRTVATLIGATKDEATVAALTKLSTDDFDAEISAKRISVLDLLERFPTITLPLPTFLQLQPPMRVRQYSISSSPLWNPSRVTLTYAVLDQPSLAAPTSRRHVGVASSYLAHLEPGDSLHVSIRPSSQAFRPPVDPEQTPVIMVAAGTGLAPFRGFIQERAAQIGAGRQLAPALLFYGCRAPGKDDLYKELFDDWEAKGVVRVRRAYSRQQDASDGAKYVQDRLWRDRKDVVELWEKGAKVFVCGSGAVGQAVGKICCEIALERQLELGKDTTLERVEKWFEGIRNDRFATDVFA</sequence>
<dbReference type="CDD" id="cd06206">
    <property type="entry name" value="bifunctional_CYPOR"/>
    <property type="match status" value="1"/>
</dbReference>
<dbReference type="CDD" id="cd11068">
    <property type="entry name" value="CYP120A1"/>
    <property type="match status" value="1"/>
</dbReference>
<evidence type="ECO:0000256" key="1">
    <source>
        <dbReference type="ARBA" id="ARBA00001971"/>
    </source>
</evidence>
<proteinExistence type="inferred from homology"/>
<keyword evidence="11 14" id="KW-0560">Oxidoreductase</keyword>
<evidence type="ECO:0000313" key="19">
    <source>
        <dbReference type="Proteomes" id="UP001521116"/>
    </source>
</evidence>
<dbReference type="InterPro" id="IPR017938">
    <property type="entry name" value="Riboflavin_synthase-like_b-brl"/>
</dbReference>
<organism evidence="18 19">
    <name type="scientific">Neofusicoccum ribis</name>
    <dbReference type="NCBI Taxonomy" id="45134"/>
    <lineage>
        <taxon>Eukaryota</taxon>
        <taxon>Fungi</taxon>
        <taxon>Dikarya</taxon>
        <taxon>Ascomycota</taxon>
        <taxon>Pezizomycotina</taxon>
        <taxon>Dothideomycetes</taxon>
        <taxon>Dothideomycetes incertae sedis</taxon>
        <taxon>Botryosphaeriales</taxon>
        <taxon>Botryosphaeriaceae</taxon>
        <taxon>Neofusicoccum</taxon>
    </lineage>
</organism>
<evidence type="ECO:0000256" key="9">
    <source>
        <dbReference type="ARBA" id="ARBA00022857"/>
    </source>
</evidence>
<evidence type="ECO:0000256" key="12">
    <source>
        <dbReference type="ARBA" id="ARBA00023004"/>
    </source>
</evidence>
<keyword evidence="13 14" id="KW-0503">Monooxygenase</keyword>
<evidence type="ECO:0000256" key="5">
    <source>
        <dbReference type="ARBA" id="ARBA00022630"/>
    </source>
</evidence>
<comment type="caution">
    <text evidence="18">The sequence shown here is derived from an EMBL/GenBank/DDBJ whole genome shotgun (WGS) entry which is preliminary data.</text>
</comment>
<dbReference type="Pfam" id="PF00667">
    <property type="entry name" value="FAD_binding_1"/>
    <property type="match status" value="1"/>
</dbReference>
<accession>A0ABR3T5C0</accession>
<comment type="catalytic activity">
    <reaction evidence="14">
        <text>2 oxidized [cytochrome P450] + NADPH = 2 reduced [cytochrome P450] + NADP(+) + H(+)</text>
        <dbReference type="Rhea" id="RHEA:24040"/>
        <dbReference type="Rhea" id="RHEA-COMP:14627"/>
        <dbReference type="Rhea" id="RHEA-COMP:14628"/>
        <dbReference type="ChEBI" id="CHEBI:15378"/>
        <dbReference type="ChEBI" id="CHEBI:55376"/>
        <dbReference type="ChEBI" id="CHEBI:57783"/>
        <dbReference type="ChEBI" id="CHEBI:58349"/>
        <dbReference type="ChEBI" id="CHEBI:60344"/>
        <dbReference type="EC" id="1.6.2.4"/>
    </reaction>
</comment>
<dbReference type="Pfam" id="PF00067">
    <property type="entry name" value="p450"/>
    <property type="match status" value="1"/>
</dbReference>
<dbReference type="PROSITE" id="PS51384">
    <property type="entry name" value="FAD_FR"/>
    <property type="match status" value="1"/>
</dbReference>
<feature type="region of interest" description="Disordered" evidence="15">
    <location>
        <begin position="511"/>
        <end position="542"/>
    </location>
</feature>
<keyword evidence="6 14" id="KW-0288">FMN</keyword>
<keyword evidence="10 14" id="KW-0249">Electron transport</keyword>
<dbReference type="EC" id="1.14.14.1" evidence="14"/>
<comment type="similarity">
    <text evidence="2 14">In the N-terminal section; belongs to the cytochrome P450 family.</text>
</comment>
<evidence type="ECO:0000259" key="17">
    <source>
        <dbReference type="PROSITE" id="PS51384"/>
    </source>
</evidence>
<dbReference type="PIRSF" id="PIRSF000209">
    <property type="entry name" value="Bifunctional_P450_P450R"/>
    <property type="match status" value="1"/>
</dbReference>
<evidence type="ECO:0000256" key="7">
    <source>
        <dbReference type="ARBA" id="ARBA00022723"/>
    </source>
</evidence>
<feature type="domain" description="FAD-binding FR-type" evidence="17">
    <location>
        <begin position="731"/>
        <end position="962"/>
    </location>
</feature>
<dbReference type="EMBL" id="JAJVDC020000014">
    <property type="protein sequence ID" value="KAL1634774.1"/>
    <property type="molecule type" value="Genomic_DNA"/>
</dbReference>
<feature type="compositionally biased region" description="Polar residues" evidence="15">
    <location>
        <begin position="511"/>
        <end position="533"/>
    </location>
</feature>
<dbReference type="EC" id="1.6.2.4" evidence="14"/>
<evidence type="ECO:0000256" key="8">
    <source>
        <dbReference type="ARBA" id="ARBA00022827"/>
    </source>
</evidence>
<dbReference type="PRINTS" id="PR00463">
    <property type="entry name" value="EP450I"/>
</dbReference>
<dbReference type="InterPro" id="IPR001433">
    <property type="entry name" value="OxRdtase_FAD/NAD-bd"/>
</dbReference>
<comment type="cofactor">
    <cofactor evidence="14">
        <name>FAD</name>
        <dbReference type="ChEBI" id="CHEBI:57692"/>
    </cofactor>
    <cofactor evidence="14">
        <name>FMN</name>
        <dbReference type="ChEBI" id="CHEBI:58210"/>
    </cofactor>
</comment>
<comment type="catalytic activity">
    <reaction evidence="14">
        <text>an organic molecule + reduced [NADPH--hemoprotein reductase] + O2 = an alcohol + oxidized [NADPH--hemoprotein reductase] + H2O + H(+)</text>
        <dbReference type="Rhea" id="RHEA:17149"/>
        <dbReference type="Rhea" id="RHEA-COMP:11964"/>
        <dbReference type="Rhea" id="RHEA-COMP:11965"/>
        <dbReference type="ChEBI" id="CHEBI:15377"/>
        <dbReference type="ChEBI" id="CHEBI:15378"/>
        <dbReference type="ChEBI" id="CHEBI:15379"/>
        <dbReference type="ChEBI" id="CHEBI:30879"/>
        <dbReference type="ChEBI" id="CHEBI:57618"/>
        <dbReference type="ChEBI" id="CHEBI:58210"/>
        <dbReference type="ChEBI" id="CHEBI:142491"/>
        <dbReference type="EC" id="1.14.14.1"/>
    </reaction>
</comment>
<dbReference type="PRINTS" id="PR00385">
    <property type="entry name" value="P450"/>
</dbReference>
<name>A0ABR3T5C0_9PEZI</name>
<gene>
    <name evidence="18" type="ORF">SLS56_002176</name>
</gene>
<dbReference type="PROSITE" id="PS50902">
    <property type="entry name" value="FLAVODOXIN_LIKE"/>
    <property type="match status" value="1"/>
</dbReference>
<dbReference type="Pfam" id="PF00258">
    <property type="entry name" value="Flavodoxin_1"/>
    <property type="match status" value="1"/>
</dbReference>
<comment type="cofactor">
    <cofactor evidence="1 14">
        <name>heme</name>
        <dbReference type="ChEBI" id="CHEBI:30413"/>
    </cofactor>
</comment>
<keyword evidence="8 14" id="KW-0274">FAD</keyword>
<dbReference type="PANTHER" id="PTHR19384:SF127">
    <property type="entry name" value="BIFUNCTIONAL CYTOCHROME P450_NADPH--P450 REDUCTASE"/>
    <property type="match status" value="1"/>
</dbReference>
<protein>
    <recommendedName>
        <fullName evidence="14">Bifunctional cytochrome P450/NADPH--P450 reductase</fullName>
    </recommendedName>
    <domain>
        <recommendedName>
            <fullName evidence="14">Cytochrome P450</fullName>
            <ecNumber evidence="14">1.14.14.1</ecNumber>
        </recommendedName>
    </domain>
    <domain>
        <recommendedName>
            <fullName evidence="14">NADPH--cytochrome P450 reductase</fullName>
            <ecNumber evidence="14">1.6.2.4</ecNumber>
        </recommendedName>
    </domain>
</protein>
<dbReference type="InterPro" id="IPR017927">
    <property type="entry name" value="FAD-bd_FR_type"/>
</dbReference>
<reference evidence="18 19" key="1">
    <citation type="submission" date="2024-02" db="EMBL/GenBank/DDBJ databases">
        <title>De novo assembly and annotation of 12 fungi associated with fruit tree decline syndrome in Ontario, Canada.</title>
        <authorList>
            <person name="Sulman M."/>
            <person name="Ellouze W."/>
            <person name="Ilyukhin E."/>
        </authorList>
    </citation>
    <scope>NUCLEOTIDE SEQUENCE [LARGE SCALE GENOMIC DNA]</scope>
    <source>
        <strain evidence="18 19">M1-105</strain>
    </source>
</reference>
<evidence type="ECO:0000256" key="15">
    <source>
        <dbReference type="SAM" id="MobiDB-lite"/>
    </source>
</evidence>
<dbReference type="Gene3D" id="2.40.30.10">
    <property type="entry name" value="Translation factors"/>
    <property type="match status" value="1"/>
</dbReference>
<dbReference type="Gene3D" id="1.20.990.10">
    <property type="entry name" value="NADPH-cytochrome p450 Reductase, Chain A, domain 3"/>
    <property type="match status" value="1"/>
</dbReference>
<evidence type="ECO:0000256" key="10">
    <source>
        <dbReference type="ARBA" id="ARBA00022982"/>
    </source>
</evidence>
<keyword evidence="9 14" id="KW-0521">NADP</keyword>
<dbReference type="InterPro" id="IPR023206">
    <property type="entry name" value="Bifunctional_P450_P450_red"/>
</dbReference>
<dbReference type="Gene3D" id="1.10.630.10">
    <property type="entry name" value="Cytochrome P450"/>
    <property type="match status" value="1"/>
</dbReference>
<feature type="domain" description="Flavodoxin-like" evidence="16">
    <location>
        <begin position="550"/>
        <end position="695"/>
    </location>
</feature>
<dbReference type="InterPro" id="IPR008254">
    <property type="entry name" value="Flavodoxin/NO_synth"/>
</dbReference>
<keyword evidence="5 14" id="KW-0285">Flavoprotein</keyword>
<evidence type="ECO:0000256" key="13">
    <source>
        <dbReference type="ARBA" id="ARBA00023033"/>
    </source>
</evidence>
<dbReference type="InterPro" id="IPR039261">
    <property type="entry name" value="FNR_nucleotide-bd"/>
</dbReference>
<dbReference type="InterPro" id="IPR002401">
    <property type="entry name" value="Cyt_P450_E_grp-I"/>
</dbReference>
<evidence type="ECO:0000256" key="14">
    <source>
        <dbReference type="PIRNR" id="PIRNR000209"/>
    </source>
</evidence>
<evidence type="ECO:0000256" key="6">
    <source>
        <dbReference type="ARBA" id="ARBA00022643"/>
    </source>
</evidence>
<keyword evidence="19" id="KW-1185">Reference proteome</keyword>
<dbReference type="Pfam" id="PF00175">
    <property type="entry name" value="NAD_binding_1"/>
    <property type="match status" value="1"/>
</dbReference>
<keyword evidence="7 14" id="KW-0479">Metal-binding</keyword>
<dbReference type="InterPro" id="IPR001128">
    <property type="entry name" value="Cyt_P450"/>
</dbReference>
<evidence type="ECO:0000256" key="4">
    <source>
        <dbReference type="ARBA" id="ARBA00022617"/>
    </source>
</evidence>
<dbReference type="InterPro" id="IPR036396">
    <property type="entry name" value="Cyt_P450_sf"/>
</dbReference>
<dbReference type="SUPFAM" id="SSF52218">
    <property type="entry name" value="Flavoproteins"/>
    <property type="match status" value="1"/>
</dbReference>
<keyword evidence="12 14" id="KW-0408">Iron</keyword>
<dbReference type="Gene3D" id="3.40.50.80">
    <property type="entry name" value="Nucleotide-binding domain of ferredoxin-NADP reductase (FNR) module"/>
    <property type="match status" value="1"/>
</dbReference>
<evidence type="ECO:0000256" key="3">
    <source>
        <dbReference type="ARBA" id="ARBA00022448"/>
    </source>
</evidence>
<evidence type="ECO:0000256" key="11">
    <source>
        <dbReference type="ARBA" id="ARBA00023002"/>
    </source>
</evidence>
<dbReference type="SUPFAM" id="SSF63380">
    <property type="entry name" value="Riboflavin synthase domain-like"/>
    <property type="match status" value="1"/>
</dbReference>
<dbReference type="InterPro" id="IPR017972">
    <property type="entry name" value="Cyt_P450_CS"/>
</dbReference>
<keyword evidence="3 14" id="KW-0813">Transport</keyword>
<dbReference type="InterPro" id="IPR003097">
    <property type="entry name" value="CysJ-like_FAD-binding"/>
</dbReference>
<evidence type="ECO:0000256" key="2">
    <source>
        <dbReference type="ARBA" id="ARBA00010018"/>
    </source>
</evidence>
<dbReference type="Proteomes" id="UP001521116">
    <property type="component" value="Unassembled WGS sequence"/>
</dbReference>
<dbReference type="PROSITE" id="PS00086">
    <property type="entry name" value="CYTOCHROME_P450"/>
    <property type="match status" value="1"/>
</dbReference>
<dbReference type="SUPFAM" id="SSF52343">
    <property type="entry name" value="Ferredoxin reductase-like, C-terminal NADP-linked domain"/>
    <property type="match status" value="1"/>
</dbReference>
<dbReference type="PANTHER" id="PTHR19384">
    <property type="entry name" value="NITRIC OXIDE SYNTHASE-RELATED"/>
    <property type="match status" value="1"/>
</dbReference>